<evidence type="ECO:0000256" key="7">
    <source>
        <dbReference type="ARBA" id="ARBA00023136"/>
    </source>
</evidence>
<dbReference type="eggNOG" id="COG1807">
    <property type="taxonomic scope" value="Bacteria"/>
</dbReference>
<evidence type="ECO:0000256" key="8">
    <source>
        <dbReference type="SAM" id="Phobius"/>
    </source>
</evidence>
<feature type="transmembrane region" description="Helical" evidence="8">
    <location>
        <begin position="258"/>
        <end position="283"/>
    </location>
</feature>
<evidence type="ECO:0000256" key="1">
    <source>
        <dbReference type="ARBA" id="ARBA00004651"/>
    </source>
</evidence>
<dbReference type="GO" id="GO:0005886">
    <property type="term" value="C:plasma membrane"/>
    <property type="evidence" value="ECO:0007669"/>
    <property type="project" value="UniProtKB-SubCell"/>
</dbReference>
<dbReference type="AlphaFoldDB" id="A0A081BWT6"/>
<feature type="transmembrane region" description="Helical" evidence="8">
    <location>
        <begin position="114"/>
        <end position="132"/>
    </location>
</feature>
<evidence type="ECO:0000256" key="4">
    <source>
        <dbReference type="ARBA" id="ARBA00022679"/>
    </source>
</evidence>
<name>A0A081BWT6_VECG1</name>
<dbReference type="Proteomes" id="UP000030661">
    <property type="component" value="Unassembled WGS sequence"/>
</dbReference>
<dbReference type="GO" id="GO:0009103">
    <property type="term" value="P:lipopolysaccharide biosynthetic process"/>
    <property type="evidence" value="ECO:0007669"/>
    <property type="project" value="TreeGrafter"/>
</dbReference>
<dbReference type="InterPro" id="IPR050297">
    <property type="entry name" value="LipidA_mod_glycosyltrf_83"/>
</dbReference>
<dbReference type="GO" id="GO:0016763">
    <property type="term" value="F:pentosyltransferase activity"/>
    <property type="evidence" value="ECO:0007669"/>
    <property type="project" value="TreeGrafter"/>
</dbReference>
<dbReference type="EMBL" id="DF820465">
    <property type="protein sequence ID" value="GAK56791.1"/>
    <property type="molecule type" value="Genomic_DNA"/>
</dbReference>
<keyword evidence="5 8" id="KW-0812">Transmembrane</keyword>
<evidence type="ECO:0000313" key="10">
    <source>
        <dbReference type="EMBL" id="GAK56791.1"/>
    </source>
</evidence>
<feature type="transmembrane region" description="Helical" evidence="8">
    <location>
        <begin position="83"/>
        <end position="107"/>
    </location>
</feature>
<organism evidence="10">
    <name type="scientific">Vecturithrix granuli</name>
    <dbReference type="NCBI Taxonomy" id="1499967"/>
    <lineage>
        <taxon>Bacteria</taxon>
        <taxon>Candidatus Moduliflexota</taxon>
        <taxon>Candidatus Vecturitrichia</taxon>
        <taxon>Candidatus Vecturitrichales</taxon>
        <taxon>Candidatus Vecturitrichaceae</taxon>
        <taxon>Candidatus Vecturithrix</taxon>
    </lineage>
</organism>
<dbReference type="InterPro" id="IPR038731">
    <property type="entry name" value="RgtA/B/C-like"/>
</dbReference>
<feature type="transmembrane region" description="Helical" evidence="8">
    <location>
        <begin position="353"/>
        <end position="373"/>
    </location>
</feature>
<keyword evidence="2" id="KW-1003">Cell membrane</keyword>
<dbReference type="HOGENOM" id="CLU_045250_0_0_0"/>
<comment type="subcellular location">
    <subcellularLocation>
        <location evidence="1">Cell membrane</location>
        <topology evidence="1">Multi-pass membrane protein</topology>
    </subcellularLocation>
</comment>
<dbReference type="GO" id="GO:0010041">
    <property type="term" value="P:response to iron(III) ion"/>
    <property type="evidence" value="ECO:0007669"/>
    <property type="project" value="TreeGrafter"/>
</dbReference>
<feature type="transmembrane region" description="Helical" evidence="8">
    <location>
        <begin position="406"/>
        <end position="429"/>
    </location>
</feature>
<dbReference type="STRING" id="1499967.U27_03755"/>
<gene>
    <name evidence="10" type="ORF">U27_03755</name>
</gene>
<feature type="domain" description="Glycosyltransferase RgtA/B/C/D-like" evidence="9">
    <location>
        <begin position="62"/>
        <end position="222"/>
    </location>
</feature>
<accession>A0A081BWT6</accession>
<keyword evidence="4" id="KW-0808">Transferase</keyword>
<feature type="transmembrane region" description="Helical" evidence="8">
    <location>
        <begin position="379"/>
        <end position="399"/>
    </location>
</feature>
<evidence type="ECO:0000313" key="11">
    <source>
        <dbReference type="Proteomes" id="UP000030661"/>
    </source>
</evidence>
<dbReference type="Pfam" id="PF13231">
    <property type="entry name" value="PMT_2"/>
    <property type="match status" value="1"/>
</dbReference>
<protein>
    <recommendedName>
        <fullName evidence="9">Glycosyltransferase RgtA/B/C/D-like domain-containing protein</fullName>
    </recommendedName>
</protein>
<keyword evidence="6 8" id="KW-1133">Transmembrane helix</keyword>
<keyword evidence="7 8" id="KW-0472">Membrane</keyword>
<evidence type="ECO:0000256" key="6">
    <source>
        <dbReference type="ARBA" id="ARBA00022989"/>
    </source>
</evidence>
<evidence type="ECO:0000259" key="9">
    <source>
        <dbReference type="Pfam" id="PF13231"/>
    </source>
</evidence>
<reference evidence="10" key="1">
    <citation type="journal article" date="2015" name="PeerJ">
        <title>First genomic representation of candidate bacterial phylum KSB3 points to enhanced environmental sensing as a trigger of wastewater bulking.</title>
        <authorList>
            <person name="Sekiguchi Y."/>
            <person name="Ohashi A."/>
            <person name="Parks D.H."/>
            <person name="Yamauchi T."/>
            <person name="Tyson G.W."/>
            <person name="Hugenholtz P."/>
        </authorList>
    </citation>
    <scope>NUCLEOTIDE SEQUENCE [LARGE SCALE GENOMIC DNA]</scope>
</reference>
<keyword evidence="11" id="KW-1185">Reference proteome</keyword>
<dbReference type="PANTHER" id="PTHR33908">
    <property type="entry name" value="MANNOSYLTRANSFERASE YKCB-RELATED"/>
    <property type="match status" value="1"/>
</dbReference>
<feature type="transmembrane region" description="Helical" evidence="8">
    <location>
        <begin position="209"/>
        <end position="228"/>
    </location>
</feature>
<feature type="transmembrane region" description="Helical" evidence="8">
    <location>
        <begin position="295"/>
        <end position="313"/>
    </location>
</feature>
<sequence length="532" mass="61043">MKKHLMNIGLLVVIALPLFFLTPFTRELWLPDEPRYAEIAMEMADAGNWIIPRFHGELYTEKPPLYFWLLAGSAELFGNWRPFALIFPAALSALGVIIVIYAFAAFLFDRKVGLLSALMLMTSVLFLGVGQFVRMDMFLLLCFSVSLLSFYRLHVRTTSYDVVYALLFFVAAALATLTKGPIGVGLPGLIILIFLFWTRNFSVLRKIRLFWGNLVYLAIVLAWFVPAIRQEGWDYAYLIIIKQNLGRVYGSFSHARPWYFYLHTLPWITLPWFPFLVSAMIHAWRTPTTSCEHDASRFLWIWWGTTFVFFSLVSGKLEIYLLPLLPPTAILTAHFWLSLSTPSNTLGKLSQRLTLPAYILAGSFLIASIVFILQGESATYWGGILLLEAIGGLLIYAAVKSSPRLLFAIVWSITPLILLYGAITVVPVLNRQLSLQPVIQDLKRMNHGEESLALWEFYYPIQYYIPFRVPVLRTHEEKLAFFSSPTPVYCLTRDKYLDPIRQELKRPIYVLDTYRLEHKSFLLVSQFPGEKN</sequence>
<proteinExistence type="predicted"/>
<evidence type="ECO:0000256" key="5">
    <source>
        <dbReference type="ARBA" id="ARBA00022692"/>
    </source>
</evidence>
<evidence type="ECO:0000256" key="3">
    <source>
        <dbReference type="ARBA" id="ARBA00022676"/>
    </source>
</evidence>
<dbReference type="PANTHER" id="PTHR33908:SF3">
    <property type="entry name" value="UNDECAPRENYL PHOSPHATE-ALPHA-4-AMINO-4-DEOXY-L-ARABINOSE ARABINOSYL TRANSFERASE"/>
    <property type="match status" value="1"/>
</dbReference>
<feature type="transmembrane region" description="Helical" evidence="8">
    <location>
        <begin position="319"/>
        <end position="341"/>
    </location>
</feature>
<keyword evidence="3" id="KW-0328">Glycosyltransferase</keyword>
<feature type="transmembrane region" description="Helical" evidence="8">
    <location>
        <begin position="184"/>
        <end position="202"/>
    </location>
</feature>
<evidence type="ECO:0000256" key="2">
    <source>
        <dbReference type="ARBA" id="ARBA00022475"/>
    </source>
</evidence>